<dbReference type="EMBL" id="LIXZ01000026">
    <property type="protein sequence ID" value="KPL57786.1"/>
    <property type="molecule type" value="Genomic_DNA"/>
</dbReference>
<evidence type="ECO:0000256" key="1">
    <source>
        <dbReference type="ARBA" id="ARBA00023251"/>
    </source>
</evidence>
<dbReference type="PANTHER" id="PTHR31438:SF1">
    <property type="entry name" value="LYSINE N-ACYLTRANSFERASE C17G9.06C-RELATED"/>
    <property type="match status" value="1"/>
</dbReference>
<accession>A0A0N8GG84</accession>
<protein>
    <submittedName>
        <fullName evidence="3">2-aminoglycoside phosphotransferase</fullName>
    </submittedName>
</protein>
<dbReference type="Pfam" id="PF13523">
    <property type="entry name" value="Acetyltransf_8"/>
    <property type="match status" value="1"/>
</dbReference>
<sequence length="178" mass="21187">MNVRSGELNVRPIVDRDKYTLSRWLSDPVVLEYYEGRDRPFTPVMVEEKFFSDRGVMSCLVEYEGIEIGYLQYYQLDHETMIRYGYTNLDEVIYGTDQFIGEADYWNKGVGTQLIRAVVQYLLQKEGVHRLVMDPMTWNTRAIRCYEKCGYSKARILREHELHEGVYHDSWLMEFIPE</sequence>
<organism evidence="3 4">
    <name type="scientific">Rossellomorea vietnamensis</name>
    <dbReference type="NCBI Taxonomy" id="218284"/>
    <lineage>
        <taxon>Bacteria</taxon>
        <taxon>Bacillati</taxon>
        <taxon>Bacillota</taxon>
        <taxon>Bacilli</taxon>
        <taxon>Bacillales</taxon>
        <taxon>Bacillaceae</taxon>
        <taxon>Rossellomorea</taxon>
    </lineage>
</organism>
<dbReference type="Proteomes" id="UP000050398">
    <property type="component" value="Unassembled WGS sequence"/>
</dbReference>
<evidence type="ECO:0000313" key="3">
    <source>
        <dbReference type="EMBL" id="KPL57786.1"/>
    </source>
</evidence>
<dbReference type="InterPro" id="IPR000182">
    <property type="entry name" value="GNAT_dom"/>
</dbReference>
<keyword evidence="3" id="KW-0808">Transferase</keyword>
<evidence type="ECO:0000259" key="2">
    <source>
        <dbReference type="PROSITE" id="PS51186"/>
    </source>
</evidence>
<dbReference type="GO" id="GO:0016410">
    <property type="term" value="F:N-acyltransferase activity"/>
    <property type="evidence" value="ECO:0007669"/>
    <property type="project" value="TreeGrafter"/>
</dbReference>
<name>A0A0N8GG84_9BACI</name>
<comment type="caution">
    <text evidence="3">The sequence shown here is derived from an EMBL/GenBank/DDBJ whole genome shotgun (WGS) entry which is preliminary data.</text>
</comment>
<evidence type="ECO:0000313" key="4">
    <source>
        <dbReference type="Proteomes" id="UP000050398"/>
    </source>
</evidence>
<keyword evidence="1" id="KW-0046">Antibiotic resistance</keyword>
<dbReference type="RefSeq" id="WP_060674692.1">
    <property type="nucleotide sequence ID" value="NZ_LIXZ01000026.1"/>
</dbReference>
<reference evidence="3 4" key="1">
    <citation type="submission" date="2015-08" db="EMBL/GenBank/DDBJ databases">
        <title>Draft Genome Sequence of Bacillus vietnamensis UCD-SED5.</title>
        <authorList>
            <person name="Lee R.D."/>
            <person name="Jospin G."/>
            <person name="Lang J.M."/>
            <person name="Coil D.A."/>
            <person name="Eisen J.A."/>
        </authorList>
    </citation>
    <scope>NUCLEOTIDE SEQUENCE [LARGE SCALE GENOMIC DNA]</scope>
    <source>
        <strain evidence="3 4">UCD-SED5</strain>
    </source>
</reference>
<proteinExistence type="predicted"/>
<dbReference type="AlphaFoldDB" id="A0A0N8GG84"/>
<dbReference type="Gene3D" id="3.40.630.30">
    <property type="match status" value="1"/>
</dbReference>
<dbReference type="GO" id="GO:0046677">
    <property type="term" value="P:response to antibiotic"/>
    <property type="evidence" value="ECO:0007669"/>
    <property type="project" value="UniProtKB-KW"/>
</dbReference>
<dbReference type="SUPFAM" id="SSF55729">
    <property type="entry name" value="Acyl-CoA N-acyltransferases (Nat)"/>
    <property type="match status" value="1"/>
</dbReference>
<dbReference type="PANTHER" id="PTHR31438">
    <property type="entry name" value="LYSINE N-ACYLTRANSFERASE C17G9.06C-RELATED"/>
    <property type="match status" value="1"/>
</dbReference>
<dbReference type="eggNOG" id="COG1670">
    <property type="taxonomic scope" value="Bacteria"/>
</dbReference>
<dbReference type="OrthoDB" id="9795206at2"/>
<gene>
    <name evidence="3" type="ORF">AM506_20090</name>
</gene>
<dbReference type="PATRIC" id="fig|218284.4.peg.2565"/>
<dbReference type="PROSITE" id="PS51186">
    <property type="entry name" value="GNAT"/>
    <property type="match status" value="1"/>
</dbReference>
<feature type="domain" description="N-acetyltransferase" evidence="2">
    <location>
        <begin position="8"/>
        <end position="178"/>
    </location>
</feature>
<dbReference type="InterPro" id="IPR016181">
    <property type="entry name" value="Acyl_CoA_acyltransferase"/>
</dbReference>